<dbReference type="PROSITE" id="PS50084">
    <property type="entry name" value="KH_TYPE_1"/>
    <property type="match status" value="2"/>
</dbReference>
<evidence type="ECO:0000313" key="6">
    <source>
        <dbReference type="Proteomes" id="UP000325577"/>
    </source>
</evidence>
<dbReference type="OrthoDB" id="442947at2759"/>
<evidence type="ECO:0000256" key="2">
    <source>
        <dbReference type="PROSITE-ProRule" id="PRU00117"/>
    </source>
</evidence>
<feature type="region of interest" description="Disordered" evidence="3">
    <location>
        <begin position="81"/>
        <end position="108"/>
    </location>
</feature>
<evidence type="ECO:0000259" key="4">
    <source>
        <dbReference type="SMART" id="SM00322"/>
    </source>
</evidence>
<dbReference type="Pfam" id="PF00013">
    <property type="entry name" value="KH_1"/>
    <property type="match status" value="2"/>
</dbReference>
<dbReference type="GO" id="GO:0003723">
    <property type="term" value="F:RNA binding"/>
    <property type="evidence" value="ECO:0007669"/>
    <property type="project" value="UniProtKB-UniRule"/>
</dbReference>
<evidence type="ECO:0000256" key="3">
    <source>
        <dbReference type="SAM" id="MobiDB-lite"/>
    </source>
</evidence>
<dbReference type="InterPro" id="IPR004087">
    <property type="entry name" value="KH_dom"/>
</dbReference>
<sequence>MFYPLFSPAPLLCLNSGISQSIIGFLLHIHARAPLLCLYSGISQSIIRFLLHIHARSPLLCLYSGISQSFIKMAEENFNEHDVDGTPENSYPPEAQESENDSGGGGEKKWPGENVFRMLVPVQKVGRILGCKGECITKICKETKARIRIIDGPPGTTEAAVLRNFKATSITKNTLNGQQYQEALRLYLVMVSAKEEPDIPIPPALECLLRLHKHVIDGDSDPVVYTRLLVVTTRAAYLIGKQGATIKSIEDASSCTISISGEVFALPDNRVVEILREAHRCT</sequence>
<dbReference type="AlphaFoldDB" id="A0A5J5BNR3"/>
<dbReference type="InterPro" id="IPR036612">
    <property type="entry name" value="KH_dom_type_1_sf"/>
</dbReference>
<feature type="domain" description="K Homology" evidence="4">
    <location>
        <begin position="112"/>
        <end position="196"/>
    </location>
</feature>
<organism evidence="5 6">
    <name type="scientific">Nyssa sinensis</name>
    <dbReference type="NCBI Taxonomy" id="561372"/>
    <lineage>
        <taxon>Eukaryota</taxon>
        <taxon>Viridiplantae</taxon>
        <taxon>Streptophyta</taxon>
        <taxon>Embryophyta</taxon>
        <taxon>Tracheophyta</taxon>
        <taxon>Spermatophyta</taxon>
        <taxon>Magnoliopsida</taxon>
        <taxon>eudicotyledons</taxon>
        <taxon>Gunneridae</taxon>
        <taxon>Pentapetalae</taxon>
        <taxon>asterids</taxon>
        <taxon>Cornales</taxon>
        <taxon>Nyssaceae</taxon>
        <taxon>Nyssa</taxon>
    </lineage>
</organism>
<evidence type="ECO:0000313" key="5">
    <source>
        <dbReference type="EMBL" id="KAA8543332.1"/>
    </source>
</evidence>
<dbReference type="Proteomes" id="UP000325577">
    <property type="component" value="Linkage Group LG11"/>
</dbReference>
<name>A0A5J5BNR3_9ASTE</name>
<dbReference type="EMBL" id="CM018034">
    <property type="protein sequence ID" value="KAA8543332.1"/>
    <property type="molecule type" value="Genomic_DNA"/>
</dbReference>
<dbReference type="SUPFAM" id="SSF54791">
    <property type="entry name" value="Eukaryotic type KH-domain (KH-domain type I)"/>
    <property type="match status" value="2"/>
</dbReference>
<keyword evidence="1" id="KW-0677">Repeat</keyword>
<keyword evidence="2" id="KW-0694">RNA-binding</keyword>
<evidence type="ECO:0000256" key="1">
    <source>
        <dbReference type="ARBA" id="ARBA00022737"/>
    </source>
</evidence>
<dbReference type="SMART" id="SM00322">
    <property type="entry name" value="KH"/>
    <property type="match status" value="2"/>
</dbReference>
<gene>
    <name evidence="5" type="ORF">F0562_021173</name>
</gene>
<proteinExistence type="predicted"/>
<keyword evidence="6" id="KW-1185">Reference proteome</keyword>
<dbReference type="PANTHER" id="PTHR10288">
    <property type="entry name" value="KH DOMAIN CONTAINING RNA BINDING PROTEIN"/>
    <property type="match status" value="1"/>
</dbReference>
<dbReference type="InterPro" id="IPR004088">
    <property type="entry name" value="KH_dom_type_1"/>
</dbReference>
<protein>
    <recommendedName>
        <fullName evidence="4">K Homology domain-containing protein</fullName>
    </recommendedName>
</protein>
<feature type="domain" description="K Homology" evidence="4">
    <location>
        <begin position="222"/>
        <end position="280"/>
    </location>
</feature>
<accession>A0A5J5BNR3</accession>
<reference evidence="5 6" key="1">
    <citation type="submission" date="2019-09" db="EMBL/GenBank/DDBJ databases">
        <title>A chromosome-level genome assembly of the Chinese tupelo Nyssa sinensis.</title>
        <authorList>
            <person name="Yang X."/>
            <person name="Kang M."/>
            <person name="Yang Y."/>
            <person name="Xiong H."/>
            <person name="Wang M."/>
            <person name="Zhang Z."/>
            <person name="Wang Z."/>
            <person name="Wu H."/>
            <person name="Ma T."/>
            <person name="Liu J."/>
            <person name="Xi Z."/>
        </authorList>
    </citation>
    <scope>NUCLEOTIDE SEQUENCE [LARGE SCALE GENOMIC DNA]</scope>
    <source>
        <strain evidence="5">J267</strain>
        <tissue evidence="5">Leaf</tissue>
    </source>
</reference>
<dbReference type="Gene3D" id="3.30.1370.10">
    <property type="entry name" value="K Homology domain, type 1"/>
    <property type="match status" value="2"/>
</dbReference>